<reference evidence="6 7" key="1">
    <citation type="journal article" date="2016" name="Nat. Commun.">
        <title>Thousands of microbial genomes shed light on interconnected biogeochemical processes in an aquifer system.</title>
        <authorList>
            <person name="Anantharaman K."/>
            <person name="Brown C.T."/>
            <person name="Hug L.A."/>
            <person name="Sharon I."/>
            <person name="Castelle C.J."/>
            <person name="Probst A.J."/>
            <person name="Thomas B.C."/>
            <person name="Singh A."/>
            <person name="Wilkins M.J."/>
            <person name="Karaoz U."/>
            <person name="Brodie E.L."/>
            <person name="Williams K.H."/>
            <person name="Hubbard S.S."/>
            <person name="Banfield J.F."/>
        </authorList>
    </citation>
    <scope>NUCLEOTIDE SEQUENCE [LARGE SCALE GENOMIC DNA]</scope>
</reference>
<dbReference type="InterPro" id="IPR011004">
    <property type="entry name" value="Trimer_LpxA-like_sf"/>
</dbReference>
<dbReference type="PANTHER" id="PTHR43300:SF7">
    <property type="entry name" value="UDP-N-ACETYLBACILLOSAMINE N-ACETYLTRANSFERASE"/>
    <property type="match status" value="1"/>
</dbReference>
<accession>A0A1F6AXX3</accession>
<feature type="domain" description="PglD N-terminal" evidence="5">
    <location>
        <begin position="8"/>
        <end position="80"/>
    </location>
</feature>
<dbReference type="InterPro" id="IPR041561">
    <property type="entry name" value="PglD_N"/>
</dbReference>
<evidence type="ECO:0000256" key="2">
    <source>
        <dbReference type="ARBA" id="ARBA00022737"/>
    </source>
</evidence>
<dbReference type="CDD" id="cd03360">
    <property type="entry name" value="LbH_AT_putative"/>
    <property type="match status" value="1"/>
</dbReference>
<gene>
    <name evidence="6" type="ORF">A2971_02490</name>
</gene>
<evidence type="ECO:0000256" key="4">
    <source>
        <dbReference type="PIRSR" id="PIRSR620019-2"/>
    </source>
</evidence>
<dbReference type="GO" id="GO:0016740">
    <property type="term" value="F:transferase activity"/>
    <property type="evidence" value="ECO:0007669"/>
    <property type="project" value="UniProtKB-KW"/>
</dbReference>
<sequence length="230" mass="24548">MPGKFFLKVILWGGTGQAKIVRPIIESFGSKVVAIFDDNEALAPPFSDIPLYYGKKGFHKWIKTQNRKELAFCIAIGNPHGGVRIALHDWLLKEGLESATIVHPNAQIADNAYISDGCQFMAGAIVAPLARLGKECIINTNASVDHECILGNGVELAPGATVCGEVTIGDNSWIGAGATVLPRITIGHDSIIGAGAVVIDDVAERVTIVGVPAKRILSNKNIMSRRDREA</sequence>
<dbReference type="AlphaFoldDB" id="A0A1F6AXX3"/>
<keyword evidence="2" id="KW-0677">Repeat</keyword>
<evidence type="ECO:0000256" key="3">
    <source>
        <dbReference type="PIRSR" id="PIRSR620019-1"/>
    </source>
</evidence>
<dbReference type="Gene3D" id="2.160.10.10">
    <property type="entry name" value="Hexapeptide repeat proteins"/>
    <property type="match status" value="1"/>
</dbReference>
<evidence type="ECO:0000313" key="7">
    <source>
        <dbReference type="Proteomes" id="UP000178461"/>
    </source>
</evidence>
<name>A0A1F6AXX3_9BACT</name>
<feature type="site" description="Increases basicity of active site His" evidence="3">
    <location>
        <position position="147"/>
    </location>
</feature>
<keyword evidence="1" id="KW-0808">Transferase</keyword>
<dbReference type="Pfam" id="PF17836">
    <property type="entry name" value="PglD_N"/>
    <property type="match status" value="1"/>
</dbReference>
<dbReference type="PANTHER" id="PTHR43300">
    <property type="entry name" value="ACETYLTRANSFERASE"/>
    <property type="match status" value="1"/>
</dbReference>
<dbReference type="SUPFAM" id="SSF51161">
    <property type="entry name" value="Trimeric LpxA-like enzymes"/>
    <property type="match status" value="1"/>
</dbReference>
<dbReference type="Pfam" id="PF00132">
    <property type="entry name" value="Hexapep"/>
    <property type="match status" value="1"/>
</dbReference>
<dbReference type="Gene3D" id="3.40.50.20">
    <property type="match status" value="1"/>
</dbReference>
<feature type="binding site" evidence="4">
    <location>
        <position position="77"/>
    </location>
    <ligand>
        <name>substrate</name>
    </ligand>
</feature>
<feature type="active site" description="Proton acceptor" evidence="3">
    <location>
        <position position="146"/>
    </location>
</feature>
<dbReference type="Proteomes" id="UP000178461">
    <property type="component" value="Unassembled WGS sequence"/>
</dbReference>
<dbReference type="InterPro" id="IPR020019">
    <property type="entry name" value="AcTrfase_PglD-like"/>
</dbReference>
<evidence type="ECO:0000256" key="1">
    <source>
        <dbReference type="ARBA" id="ARBA00022679"/>
    </source>
</evidence>
<organism evidence="6 7">
    <name type="scientific">Candidatus Gottesmanbacteria bacterium RIFCSPLOWO2_01_FULL_46_21</name>
    <dbReference type="NCBI Taxonomy" id="1798393"/>
    <lineage>
        <taxon>Bacteria</taxon>
        <taxon>Candidatus Gottesmaniibacteriota</taxon>
    </lineage>
</organism>
<evidence type="ECO:0000313" key="6">
    <source>
        <dbReference type="EMBL" id="OGG29529.1"/>
    </source>
</evidence>
<feature type="binding site" evidence="4">
    <location>
        <begin position="37"/>
        <end position="38"/>
    </location>
    <ligand>
        <name>substrate</name>
    </ligand>
</feature>
<dbReference type="NCBIfam" id="TIGR03570">
    <property type="entry name" value="NeuD_NnaD"/>
    <property type="match status" value="1"/>
</dbReference>
<dbReference type="PROSITE" id="PS00101">
    <property type="entry name" value="HEXAPEP_TRANSFERASES"/>
    <property type="match status" value="1"/>
</dbReference>
<evidence type="ECO:0000259" key="5">
    <source>
        <dbReference type="Pfam" id="PF17836"/>
    </source>
</evidence>
<dbReference type="InterPro" id="IPR001451">
    <property type="entry name" value="Hexapep"/>
</dbReference>
<protein>
    <recommendedName>
        <fullName evidence="5">PglD N-terminal domain-containing protein</fullName>
    </recommendedName>
</protein>
<proteinExistence type="predicted"/>
<dbReference type="InterPro" id="IPR050179">
    <property type="entry name" value="Trans_hexapeptide_repeat"/>
</dbReference>
<dbReference type="EMBL" id="MFJW01000021">
    <property type="protein sequence ID" value="OGG29529.1"/>
    <property type="molecule type" value="Genomic_DNA"/>
</dbReference>
<dbReference type="InterPro" id="IPR018357">
    <property type="entry name" value="Hexapep_transf_CS"/>
</dbReference>
<comment type="caution">
    <text evidence="6">The sequence shown here is derived from an EMBL/GenBank/DDBJ whole genome shotgun (WGS) entry which is preliminary data.</text>
</comment>